<name>A0A6V8NVE2_9ACTN</name>
<sequence>MDIFHLGYEVNLRLAREKMGKKVALMGNIAPMGVLLRGSDEMVRQVCQEHILIGKEGGGFIFSSGGEVNQGTDPARIRLMVEYAKKFGRYNDLIA</sequence>
<dbReference type="GO" id="GO:0006779">
    <property type="term" value="P:porphyrin-containing compound biosynthetic process"/>
    <property type="evidence" value="ECO:0007669"/>
    <property type="project" value="InterPro"/>
</dbReference>
<comment type="caution">
    <text evidence="2">The sequence shown here is derived from an EMBL/GenBank/DDBJ whole genome shotgun (WGS) entry which is preliminary data.</text>
</comment>
<dbReference type="AlphaFoldDB" id="A0A6V8NVE2"/>
<dbReference type="GO" id="GO:0004853">
    <property type="term" value="F:uroporphyrinogen decarboxylase activity"/>
    <property type="evidence" value="ECO:0007669"/>
    <property type="project" value="InterPro"/>
</dbReference>
<dbReference type="Gene3D" id="3.20.20.210">
    <property type="match status" value="1"/>
</dbReference>
<dbReference type="InterPro" id="IPR052024">
    <property type="entry name" value="Methanogen_methyltrans"/>
</dbReference>
<dbReference type="EMBL" id="BLRV01000437">
    <property type="protein sequence ID" value="GFP22456.1"/>
    <property type="molecule type" value="Genomic_DNA"/>
</dbReference>
<feature type="domain" description="Uroporphyrinogen decarboxylase (URO-D)" evidence="1">
    <location>
        <begin position="2"/>
        <end position="86"/>
    </location>
</feature>
<evidence type="ECO:0000313" key="2">
    <source>
        <dbReference type="EMBL" id="GFP22456.1"/>
    </source>
</evidence>
<evidence type="ECO:0000313" key="3">
    <source>
        <dbReference type="Proteomes" id="UP000580051"/>
    </source>
</evidence>
<feature type="non-terminal residue" evidence="2">
    <location>
        <position position="1"/>
    </location>
</feature>
<dbReference type="Pfam" id="PF01208">
    <property type="entry name" value="URO-D"/>
    <property type="match status" value="1"/>
</dbReference>
<accession>A0A6V8NVE2</accession>
<dbReference type="RefSeq" id="WP_275942741.1">
    <property type="nucleotide sequence ID" value="NZ_BLRV01000437.1"/>
</dbReference>
<dbReference type="SUPFAM" id="SSF51726">
    <property type="entry name" value="UROD/MetE-like"/>
    <property type="match status" value="1"/>
</dbReference>
<dbReference type="InterPro" id="IPR000257">
    <property type="entry name" value="Uroporphyrinogen_deCOase"/>
</dbReference>
<gene>
    <name evidence="2" type="ORF">HKBW3S06_01684</name>
</gene>
<protein>
    <recommendedName>
        <fullName evidence="1">Uroporphyrinogen decarboxylase (URO-D) domain-containing protein</fullName>
    </recommendedName>
</protein>
<reference evidence="2 3" key="1">
    <citation type="journal article" date="2020" name="Front. Microbiol.">
        <title>Single-cell genomics of novel Actinobacteria with the Wood-Ljungdahl pathway discovered in a serpentinizing system.</title>
        <authorList>
            <person name="Merino N."/>
            <person name="Kawai M."/>
            <person name="Boyd E.S."/>
            <person name="Colman D.R."/>
            <person name="McGlynn S.E."/>
            <person name="Nealson K.H."/>
            <person name="Kurokawa K."/>
            <person name="Hongoh Y."/>
        </authorList>
    </citation>
    <scope>NUCLEOTIDE SEQUENCE [LARGE SCALE GENOMIC DNA]</scope>
    <source>
        <strain evidence="2 3">S06</strain>
    </source>
</reference>
<organism evidence="2 3">
    <name type="scientific">Candidatus Hakubella thermalkaliphila</name>
    <dbReference type="NCBI Taxonomy" id="2754717"/>
    <lineage>
        <taxon>Bacteria</taxon>
        <taxon>Bacillati</taxon>
        <taxon>Actinomycetota</taxon>
        <taxon>Actinomycetota incertae sedis</taxon>
        <taxon>Candidatus Hakubellales</taxon>
        <taxon>Candidatus Hakubellaceae</taxon>
        <taxon>Candidatus Hakubella</taxon>
    </lineage>
</organism>
<dbReference type="PANTHER" id="PTHR47099:SF1">
    <property type="entry name" value="METHYLCOBAMIDE:COM METHYLTRANSFERASE MTBA"/>
    <property type="match status" value="1"/>
</dbReference>
<dbReference type="InterPro" id="IPR038071">
    <property type="entry name" value="UROD/MetE-like_sf"/>
</dbReference>
<evidence type="ECO:0000259" key="1">
    <source>
        <dbReference type="Pfam" id="PF01208"/>
    </source>
</evidence>
<dbReference type="Proteomes" id="UP000580051">
    <property type="component" value="Unassembled WGS sequence"/>
</dbReference>
<proteinExistence type="predicted"/>
<dbReference type="PANTHER" id="PTHR47099">
    <property type="entry name" value="METHYLCOBAMIDE:COM METHYLTRANSFERASE MTBA"/>
    <property type="match status" value="1"/>
</dbReference>